<dbReference type="SUPFAM" id="SSF75304">
    <property type="entry name" value="Amidase signature (AS) enzymes"/>
    <property type="match status" value="1"/>
</dbReference>
<evidence type="ECO:0000259" key="2">
    <source>
        <dbReference type="Pfam" id="PF01425"/>
    </source>
</evidence>
<protein>
    <submittedName>
        <fullName evidence="3">Amidase signature enzyme</fullName>
    </submittedName>
</protein>
<dbReference type="Proteomes" id="UP000244855">
    <property type="component" value="Unassembled WGS sequence"/>
</dbReference>
<keyword evidence="1" id="KW-0732">Signal</keyword>
<dbReference type="PANTHER" id="PTHR42678">
    <property type="entry name" value="AMIDASE"/>
    <property type="match status" value="1"/>
</dbReference>
<proteinExistence type="predicted"/>
<dbReference type="Gene3D" id="3.90.1300.10">
    <property type="entry name" value="Amidase signature (AS) domain"/>
    <property type="match status" value="1"/>
</dbReference>
<evidence type="ECO:0000256" key="1">
    <source>
        <dbReference type="SAM" id="SignalP"/>
    </source>
</evidence>
<organism evidence="3 4">
    <name type="scientific">Periconia macrospinosa</name>
    <dbReference type="NCBI Taxonomy" id="97972"/>
    <lineage>
        <taxon>Eukaryota</taxon>
        <taxon>Fungi</taxon>
        <taxon>Dikarya</taxon>
        <taxon>Ascomycota</taxon>
        <taxon>Pezizomycotina</taxon>
        <taxon>Dothideomycetes</taxon>
        <taxon>Pleosporomycetidae</taxon>
        <taxon>Pleosporales</taxon>
        <taxon>Massarineae</taxon>
        <taxon>Periconiaceae</taxon>
        <taxon>Periconia</taxon>
    </lineage>
</organism>
<keyword evidence="4" id="KW-1185">Reference proteome</keyword>
<feature type="signal peptide" evidence="1">
    <location>
        <begin position="1"/>
        <end position="17"/>
    </location>
</feature>
<sequence length="542" mass="58234">MPTHPFLLTLTLSQASALLKTHQLTSYSLVHTYLTRIDEVNDTYNAVLQTNPSALEEASFRDLERLHLDPSSVENLSILHGIPIMLKDNIVTLDDSMEATCGSLALVGAKPAEESAVVGALRRAGAVILGKANMAEWSGFRSTSGCSGWSGRGGQATGIYYKGMKASGSSTGCAIAVALGLCFAAIGTETSWSIVSPAERSAVVGFKPTRNVIPSDGIIHASRIQDTLGVLARTVEDAGLLVSILACDDEVHPKVLKKPLSTIGDRNSASLGNIRVGVPGRLLEIADISGVRMEAFRQVLDMLQTQGAKIDSSITIEGTEEYDALSGEEKQIVLDTDMKTAVNIYLSKLQTNPNKIHTLDDIIAFTKACPEEEFPDRNVAVLERSNATNPENELYKKMLERDKYFGGEGGIPGALKRYNVDVILMPCLSPMMSIFAAKAGSPVLSLPMGVFSSDTEIKLDVRGMIDIAPGIPFSLYIYGGVEQDAKVLQVAHTVERMISSHVRDALHMYLAPQTDLCVRDSILESETIPEADSDSAISSSDT</sequence>
<evidence type="ECO:0000313" key="4">
    <source>
        <dbReference type="Proteomes" id="UP000244855"/>
    </source>
</evidence>
<gene>
    <name evidence="3" type="ORF">DM02DRAFT_709033</name>
</gene>
<dbReference type="AlphaFoldDB" id="A0A2V1DQS4"/>
<dbReference type="InterPro" id="IPR036928">
    <property type="entry name" value="AS_sf"/>
</dbReference>
<dbReference type="STRING" id="97972.A0A2V1DQS4"/>
<reference evidence="3 4" key="1">
    <citation type="journal article" date="2018" name="Sci. Rep.">
        <title>Comparative genomics provides insights into the lifestyle and reveals functional heterogeneity of dark septate endophytic fungi.</title>
        <authorList>
            <person name="Knapp D.G."/>
            <person name="Nemeth J.B."/>
            <person name="Barry K."/>
            <person name="Hainaut M."/>
            <person name="Henrissat B."/>
            <person name="Johnson J."/>
            <person name="Kuo A."/>
            <person name="Lim J.H.P."/>
            <person name="Lipzen A."/>
            <person name="Nolan M."/>
            <person name="Ohm R.A."/>
            <person name="Tamas L."/>
            <person name="Grigoriev I.V."/>
            <person name="Spatafora J.W."/>
            <person name="Nagy L.G."/>
            <person name="Kovacs G.M."/>
        </authorList>
    </citation>
    <scope>NUCLEOTIDE SEQUENCE [LARGE SCALE GENOMIC DNA]</scope>
    <source>
        <strain evidence="3 4">DSE2036</strain>
    </source>
</reference>
<feature type="domain" description="Amidase" evidence="2">
    <location>
        <begin position="29"/>
        <end position="428"/>
    </location>
</feature>
<dbReference type="EMBL" id="KZ805377">
    <property type="protein sequence ID" value="PVI00212.1"/>
    <property type="molecule type" value="Genomic_DNA"/>
</dbReference>
<accession>A0A2V1DQS4</accession>
<dbReference type="OrthoDB" id="566138at2759"/>
<feature type="chain" id="PRO_5015901891" evidence="1">
    <location>
        <begin position="18"/>
        <end position="542"/>
    </location>
</feature>
<name>A0A2V1DQS4_9PLEO</name>
<evidence type="ECO:0000313" key="3">
    <source>
        <dbReference type="EMBL" id="PVI00212.1"/>
    </source>
</evidence>
<dbReference type="PANTHER" id="PTHR42678:SF34">
    <property type="entry name" value="OS04G0183300 PROTEIN"/>
    <property type="match status" value="1"/>
</dbReference>
<dbReference type="InterPro" id="IPR023631">
    <property type="entry name" value="Amidase_dom"/>
</dbReference>
<dbReference type="Pfam" id="PF01425">
    <property type="entry name" value="Amidase"/>
    <property type="match status" value="1"/>
</dbReference>